<protein>
    <submittedName>
        <fullName evidence="3">Uncharacterized protein</fullName>
    </submittedName>
</protein>
<dbReference type="EMBL" id="JAGRRH010000010">
    <property type="protein sequence ID" value="KAG7362912.1"/>
    <property type="molecule type" value="Genomic_DNA"/>
</dbReference>
<keyword evidence="4" id="KW-1185">Reference proteome</keyword>
<name>A0A9K3LIT2_9STRA</name>
<evidence type="ECO:0000313" key="3">
    <source>
        <dbReference type="EMBL" id="KAG7362912.1"/>
    </source>
</evidence>
<feature type="transmembrane region" description="Helical" evidence="2">
    <location>
        <begin position="213"/>
        <end position="234"/>
    </location>
</feature>
<evidence type="ECO:0000256" key="2">
    <source>
        <dbReference type="SAM" id="Phobius"/>
    </source>
</evidence>
<organism evidence="3 4">
    <name type="scientific">Nitzschia inconspicua</name>
    <dbReference type="NCBI Taxonomy" id="303405"/>
    <lineage>
        <taxon>Eukaryota</taxon>
        <taxon>Sar</taxon>
        <taxon>Stramenopiles</taxon>
        <taxon>Ochrophyta</taxon>
        <taxon>Bacillariophyta</taxon>
        <taxon>Bacillariophyceae</taxon>
        <taxon>Bacillariophycidae</taxon>
        <taxon>Bacillariales</taxon>
        <taxon>Bacillariaceae</taxon>
        <taxon>Nitzschia</taxon>
    </lineage>
</organism>
<gene>
    <name evidence="3" type="ORF">IV203_026272</name>
</gene>
<evidence type="ECO:0000313" key="4">
    <source>
        <dbReference type="Proteomes" id="UP000693970"/>
    </source>
</evidence>
<dbReference type="AlphaFoldDB" id="A0A9K3LIT2"/>
<proteinExistence type="predicted"/>
<comment type="caution">
    <text evidence="3">The sequence shown here is derived from an EMBL/GenBank/DDBJ whole genome shotgun (WGS) entry which is preliminary data.</text>
</comment>
<keyword evidence="2" id="KW-1133">Transmembrane helix</keyword>
<reference evidence="3" key="1">
    <citation type="journal article" date="2021" name="Sci. Rep.">
        <title>Diploid genomic architecture of Nitzschia inconspicua, an elite biomass production diatom.</title>
        <authorList>
            <person name="Oliver A."/>
            <person name="Podell S."/>
            <person name="Pinowska A."/>
            <person name="Traller J.C."/>
            <person name="Smith S.R."/>
            <person name="McClure R."/>
            <person name="Beliaev A."/>
            <person name="Bohutskyi P."/>
            <person name="Hill E.A."/>
            <person name="Rabines A."/>
            <person name="Zheng H."/>
            <person name="Allen L.Z."/>
            <person name="Kuo A."/>
            <person name="Grigoriev I.V."/>
            <person name="Allen A.E."/>
            <person name="Hazlebeck D."/>
            <person name="Allen E.E."/>
        </authorList>
    </citation>
    <scope>NUCLEOTIDE SEQUENCE</scope>
    <source>
        <strain evidence="3">Hildebrandi</strain>
    </source>
</reference>
<reference evidence="3" key="2">
    <citation type="submission" date="2021-04" db="EMBL/GenBank/DDBJ databases">
        <authorList>
            <person name="Podell S."/>
        </authorList>
    </citation>
    <scope>NUCLEOTIDE SEQUENCE</scope>
    <source>
        <strain evidence="3">Hildebrandi</strain>
    </source>
</reference>
<evidence type="ECO:0000256" key="1">
    <source>
        <dbReference type="SAM" id="Coils"/>
    </source>
</evidence>
<accession>A0A9K3LIT2</accession>
<sequence length="368" mass="40801">MTRSLVYVGWFFLFSFLSPTTLPVVTSFSANIQLATTFRGRVFLRHRCSSHCRPLLSIYSSIDDDSVETQSTALSSHPPLSRNEAIRKLSVALLSSAAVSMSSSPVRAFDKTFPTELAEGDKQSGTITLGQRSNSLQRKQAAEQARAQMNQNLVEFNVQNDLLPSVAWGLALWLLSGSRSNPLATPLANVIYDPKEEKWLQDRNAGLFASPPVPFLLLLGVVFVCLGTVTQFLLLQLAEGDSGVCGQLAGVALIGGGFFEIGRIASGEKRMTRDELDRAVELKKEFDEFASKRLILGGNCHRSDVVKAFRRFNPKYRQAESEQYPLTDLEIEKLLRAWNQRENDGKADMTSSGFYYGIQINKDADVFV</sequence>
<dbReference type="OrthoDB" id="193308at2759"/>
<feature type="coiled-coil region" evidence="1">
    <location>
        <begin position="132"/>
        <end position="159"/>
    </location>
</feature>
<keyword evidence="2" id="KW-0472">Membrane</keyword>
<keyword evidence="2" id="KW-0812">Transmembrane</keyword>
<keyword evidence="1" id="KW-0175">Coiled coil</keyword>
<dbReference type="Proteomes" id="UP000693970">
    <property type="component" value="Unassembled WGS sequence"/>
</dbReference>